<dbReference type="Proteomes" id="UP001208690">
    <property type="component" value="Unassembled WGS sequence"/>
</dbReference>
<protein>
    <submittedName>
        <fullName evidence="2">Uncharacterized protein</fullName>
    </submittedName>
</protein>
<dbReference type="EMBL" id="JALIEB010000003">
    <property type="protein sequence ID" value="MCV3271094.1"/>
    <property type="molecule type" value="Genomic_DNA"/>
</dbReference>
<reference evidence="2 3" key="1">
    <citation type="submission" date="2022-04" db="EMBL/GenBank/DDBJ databases">
        <title>Roseobacter sp. WL0113 is a bacterium isolated from neritic sediment.</title>
        <authorList>
            <person name="Wang L."/>
            <person name="He W."/>
            <person name="Zhang D.-F."/>
        </authorList>
    </citation>
    <scope>NUCLEOTIDE SEQUENCE [LARGE SCALE GENOMIC DNA]</scope>
    <source>
        <strain evidence="2 3">WL0113</strain>
    </source>
</reference>
<evidence type="ECO:0000256" key="1">
    <source>
        <dbReference type="SAM" id="Coils"/>
    </source>
</evidence>
<proteinExistence type="predicted"/>
<name>A0ABT3BD74_9RHOB</name>
<feature type="coiled-coil region" evidence="1">
    <location>
        <begin position="33"/>
        <end position="109"/>
    </location>
</feature>
<dbReference type="RefSeq" id="WP_263843411.1">
    <property type="nucleotide sequence ID" value="NZ_JALIEB010000003.1"/>
</dbReference>
<accession>A0ABT3BD74</accession>
<evidence type="ECO:0000313" key="3">
    <source>
        <dbReference type="Proteomes" id="UP001208690"/>
    </source>
</evidence>
<evidence type="ECO:0000313" key="2">
    <source>
        <dbReference type="EMBL" id="MCV3271094.1"/>
    </source>
</evidence>
<sequence>MSEIEDLHSRIMAAMDRVARGLDTLGPAGGDEVATLTQALEEEKTTNAQLTERIRVLGERHDEALADLQAKAVETEERLKRFDLELQRLRRANGQLAEACEALRAANAEGVGEPHLINTAMMAELEALRAARAAEIAEADEIIAALTPLLDAAPAEAEEAS</sequence>
<organism evidence="2 3">
    <name type="scientific">Roseobacter sinensis</name>
    <dbReference type="NCBI Taxonomy" id="2931391"/>
    <lineage>
        <taxon>Bacteria</taxon>
        <taxon>Pseudomonadati</taxon>
        <taxon>Pseudomonadota</taxon>
        <taxon>Alphaproteobacteria</taxon>
        <taxon>Rhodobacterales</taxon>
        <taxon>Roseobacteraceae</taxon>
        <taxon>Roseobacter</taxon>
    </lineage>
</organism>
<gene>
    <name evidence="2" type="ORF">MUB52_06615</name>
</gene>
<comment type="caution">
    <text evidence="2">The sequence shown here is derived from an EMBL/GenBank/DDBJ whole genome shotgun (WGS) entry which is preliminary data.</text>
</comment>
<keyword evidence="1" id="KW-0175">Coiled coil</keyword>
<keyword evidence="3" id="KW-1185">Reference proteome</keyword>